<keyword evidence="2" id="KW-1185">Reference proteome</keyword>
<accession>A0AA40BTF7</accession>
<protein>
    <submittedName>
        <fullName evidence="1">Uncharacterized protein</fullName>
    </submittedName>
</protein>
<feature type="non-terminal residue" evidence="1">
    <location>
        <position position="201"/>
    </location>
</feature>
<reference evidence="1" key="1">
    <citation type="submission" date="2023-06" db="EMBL/GenBank/DDBJ databases">
        <title>Genome-scale phylogeny and comparative genomics of the fungal order Sordariales.</title>
        <authorList>
            <consortium name="Lawrence Berkeley National Laboratory"/>
            <person name="Hensen N."/>
            <person name="Bonometti L."/>
            <person name="Westerberg I."/>
            <person name="Brannstrom I.O."/>
            <person name="Guillou S."/>
            <person name="Cros-Aarteil S."/>
            <person name="Calhoun S."/>
            <person name="Haridas S."/>
            <person name="Kuo A."/>
            <person name="Mondo S."/>
            <person name="Pangilinan J."/>
            <person name="Riley R."/>
            <person name="LaButti K."/>
            <person name="Andreopoulos B."/>
            <person name="Lipzen A."/>
            <person name="Chen C."/>
            <person name="Yanf M."/>
            <person name="Daum C."/>
            <person name="Ng V."/>
            <person name="Clum A."/>
            <person name="Steindorff A."/>
            <person name="Ohm R."/>
            <person name="Martin F."/>
            <person name="Silar P."/>
            <person name="Natvig D."/>
            <person name="Lalanne C."/>
            <person name="Gautier V."/>
            <person name="Ament-velasquez S.L."/>
            <person name="Kruys A."/>
            <person name="Hutchinson M.I."/>
            <person name="Powell A.J."/>
            <person name="Barry K."/>
            <person name="Miller A.N."/>
            <person name="Grigoriev I.V."/>
            <person name="Debuchy R."/>
            <person name="Gladieux P."/>
            <person name="Thoren M.H."/>
            <person name="Johannesson H."/>
        </authorList>
    </citation>
    <scope>NUCLEOTIDE SEQUENCE</scope>
    <source>
        <strain evidence="1">SMH3187-1</strain>
    </source>
</reference>
<evidence type="ECO:0000313" key="2">
    <source>
        <dbReference type="Proteomes" id="UP001172155"/>
    </source>
</evidence>
<dbReference type="Proteomes" id="UP001172155">
    <property type="component" value="Unassembled WGS sequence"/>
</dbReference>
<organism evidence="1 2">
    <name type="scientific">Schizothecium vesticola</name>
    <dbReference type="NCBI Taxonomy" id="314040"/>
    <lineage>
        <taxon>Eukaryota</taxon>
        <taxon>Fungi</taxon>
        <taxon>Dikarya</taxon>
        <taxon>Ascomycota</taxon>
        <taxon>Pezizomycotina</taxon>
        <taxon>Sordariomycetes</taxon>
        <taxon>Sordariomycetidae</taxon>
        <taxon>Sordariales</taxon>
        <taxon>Schizotheciaceae</taxon>
        <taxon>Schizothecium</taxon>
    </lineage>
</organism>
<sequence length="201" mass="22906">MLKARGYLALTAWMGHRRTDTTFTRLRFDLESSVFSNMNLNANDTTGGGGGGAGVIRNIGNQKLRYDWEEEEESVKTTPWLNTWDPRYTYRSGQRYGEGRLSYGELGWDFYNALEWSLRFDLSTGYMELSHSWYCDDKNPDKPIIFNGTWNGYIPLQCEYKFGSDRPDYEDGIVCLPAGGDPVVTPVVTHMVVETAIPDPK</sequence>
<evidence type="ECO:0000313" key="1">
    <source>
        <dbReference type="EMBL" id="KAK0740065.1"/>
    </source>
</evidence>
<gene>
    <name evidence="1" type="ORF">B0T18DRAFT_417155</name>
</gene>
<dbReference type="EMBL" id="JAUKUD010000006">
    <property type="protein sequence ID" value="KAK0740065.1"/>
    <property type="molecule type" value="Genomic_DNA"/>
</dbReference>
<name>A0AA40BTF7_9PEZI</name>
<dbReference type="AlphaFoldDB" id="A0AA40BTF7"/>
<comment type="caution">
    <text evidence="1">The sequence shown here is derived from an EMBL/GenBank/DDBJ whole genome shotgun (WGS) entry which is preliminary data.</text>
</comment>
<proteinExistence type="predicted"/>